<dbReference type="GO" id="GO:0015078">
    <property type="term" value="F:proton transmembrane transporter activity"/>
    <property type="evidence" value="ECO:0007669"/>
    <property type="project" value="InterPro"/>
</dbReference>
<keyword evidence="10 12" id="KW-0496">Mitochondrion</keyword>
<dbReference type="Pfam" id="PF00895">
    <property type="entry name" value="ATP-synt_8"/>
    <property type="match status" value="1"/>
</dbReference>
<reference evidence="14" key="1">
    <citation type="journal article" date="2006" name="Mol. Phylogenet. Evol.">
        <title>Mitochondrial genomics and the new insect order Mantophasmatodea.</title>
        <authorList>
            <person name="Cameron S.L."/>
            <person name="Barker S.C."/>
            <person name="Whiting M.F."/>
        </authorList>
    </citation>
    <scope>NUCLEOTIDE SEQUENCE</scope>
</reference>
<evidence type="ECO:0000256" key="2">
    <source>
        <dbReference type="ARBA" id="ARBA00008892"/>
    </source>
</evidence>
<dbReference type="RefSeq" id="YP_448910.1">
    <property type="nucleotide sequence ID" value="NC_007701.1"/>
</dbReference>
<evidence type="ECO:0000256" key="10">
    <source>
        <dbReference type="ARBA" id="ARBA00023128"/>
    </source>
</evidence>
<evidence type="ECO:0000256" key="11">
    <source>
        <dbReference type="ARBA" id="ARBA00023136"/>
    </source>
</evidence>
<name>Q2Q1J2_9NEOP</name>
<keyword evidence="11 13" id="KW-0472">Membrane</keyword>
<comment type="subunit">
    <text evidence="3">F-type ATPases have 2 components, CF(1) - the catalytic core - and CF(0) - the membrane proton channel.</text>
</comment>
<dbReference type="GO" id="GO:0045259">
    <property type="term" value="C:proton-transporting ATP synthase complex"/>
    <property type="evidence" value="ECO:0007669"/>
    <property type="project" value="UniProtKB-KW"/>
</dbReference>
<dbReference type="AlphaFoldDB" id="Q2Q1J2"/>
<sequence>MPQAAPLYWLILFLFFILSLLMFNTINYFTMNSNSPLSCATKSIKKTLFNWKW</sequence>
<evidence type="ECO:0000256" key="4">
    <source>
        <dbReference type="ARBA" id="ARBA00022448"/>
    </source>
</evidence>
<keyword evidence="8 13" id="KW-1133">Transmembrane helix</keyword>
<dbReference type="GO" id="GO:0031966">
    <property type="term" value="C:mitochondrial membrane"/>
    <property type="evidence" value="ECO:0007669"/>
    <property type="project" value="UniProtKB-SubCell"/>
</dbReference>
<comment type="similarity">
    <text evidence="2 12">Belongs to the ATPase protein 8 family.</text>
</comment>
<keyword evidence="6 12" id="KW-0812">Transmembrane</keyword>
<keyword evidence="4 12" id="KW-0813">Transport</keyword>
<evidence type="ECO:0000256" key="9">
    <source>
        <dbReference type="ARBA" id="ARBA00023065"/>
    </source>
</evidence>
<evidence type="ECO:0000256" key="5">
    <source>
        <dbReference type="ARBA" id="ARBA00022547"/>
    </source>
</evidence>
<evidence type="ECO:0000256" key="3">
    <source>
        <dbReference type="ARBA" id="ARBA00011291"/>
    </source>
</evidence>
<protein>
    <recommendedName>
        <fullName evidence="12">ATP synthase complex subunit 8</fullName>
    </recommendedName>
</protein>
<keyword evidence="9 12" id="KW-0406">Ion transport</keyword>
<evidence type="ECO:0000256" key="12">
    <source>
        <dbReference type="RuleBase" id="RU003661"/>
    </source>
</evidence>
<geneLocation type="mitochondrion" evidence="14"/>
<evidence type="ECO:0000256" key="13">
    <source>
        <dbReference type="SAM" id="Phobius"/>
    </source>
</evidence>
<evidence type="ECO:0000256" key="1">
    <source>
        <dbReference type="ARBA" id="ARBA00004304"/>
    </source>
</evidence>
<proteinExistence type="inferred from homology"/>
<dbReference type="CTD" id="4509"/>
<dbReference type="GO" id="GO:0015986">
    <property type="term" value="P:proton motive force-driven ATP synthesis"/>
    <property type="evidence" value="ECO:0007669"/>
    <property type="project" value="InterPro"/>
</dbReference>
<keyword evidence="7 12" id="KW-0375">Hydrogen ion transport</keyword>
<evidence type="ECO:0000256" key="6">
    <source>
        <dbReference type="ARBA" id="ARBA00022692"/>
    </source>
</evidence>
<accession>Q2Q1J2</accession>
<gene>
    <name evidence="14" type="primary">ATP8</name>
</gene>
<evidence type="ECO:0000256" key="7">
    <source>
        <dbReference type="ARBA" id="ARBA00022781"/>
    </source>
</evidence>
<comment type="subcellular location">
    <subcellularLocation>
        <location evidence="1 12">Mitochondrion membrane</location>
        <topology evidence="1 12">Single-pass membrane protein</topology>
    </subcellularLocation>
</comment>
<dbReference type="EMBL" id="DQ241798">
    <property type="protein sequence ID" value="ABB81894.1"/>
    <property type="molecule type" value="Genomic_DNA"/>
</dbReference>
<dbReference type="GeneID" id="3854596"/>
<evidence type="ECO:0000313" key="14">
    <source>
        <dbReference type="EMBL" id="ABB81894.1"/>
    </source>
</evidence>
<keyword evidence="5 12" id="KW-0138">CF(0)</keyword>
<dbReference type="InterPro" id="IPR001421">
    <property type="entry name" value="ATP8_metazoa"/>
</dbReference>
<organism evidence="14">
    <name type="scientific">Sclerophasma paresisense</name>
    <dbReference type="NCBI Taxonomy" id="253126"/>
    <lineage>
        <taxon>Eukaryota</taxon>
        <taxon>Metazoa</taxon>
        <taxon>Ecdysozoa</taxon>
        <taxon>Arthropoda</taxon>
        <taxon>Hexapoda</taxon>
        <taxon>Insecta</taxon>
        <taxon>Pterygota</taxon>
        <taxon>Neoptera</taxon>
        <taxon>Polyneoptera</taxon>
        <taxon>Mantophasmatodea</taxon>
        <taxon>Mantophasmatidae</taxon>
        <taxon>Sclerophasma</taxon>
    </lineage>
</organism>
<evidence type="ECO:0000256" key="8">
    <source>
        <dbReference type="ARBA" id="ARBA00022989"/>
    </source>
</evidence>
<feature type="transmembrane region" description="Helical" evidence="13">
    <location>
        <begin position="6"/>
        <end position="26"/>
    </location>
</feature>